<dbReference type="Pfam" id="PF07690">
    <property type="entry name" value="MFS_1"/>
    <property type="match status" value="1"/>
</dbReference>
<reference evidence="7 8" key="2">
    <citation type="journal article" date="2015" name="Antonie Van Leeuwenhoek">
        <title>Thioclava indica sp. nov., isolated from surface seawater of the Indian Ocean.</title>
        <authorList>
            <person name="Liu Y."/>
            <person name="Lai Q."/>
            <person name="Du J."/>
            <person name="Xu H."/>
            <person name="Jiang L."/>
            <person name="Shao Z."/>
        </authorList>
    </citation>
    <scope>NUCLEOTIDE SEQUENCE [LARGE SCALE GENOMIC DNA]</scope>
    <source>
        <strain evidence="7 8">13D2W-2</strain>
    </source>
</reference>
<dbReference type="PANTHER" id="PTHR42718">
    <property type="entry name" value="MAJOR FACILITATOR SUPERFAMILY MULTIDRUG TRANSPORTER MFSC"/>
    <property type="match status" value="1"/>
</dbReference>
<accession>A0A085U002</accession>
<dbReference type="InterPro" id="IPR036259">
    <property type="entry name" value="MFS_trans_sf"/>
</dbReference>
<feature type="transmembrane region" description="Helical" evidence="5">
    <location>
        <begin position="109"/>
        <end position="130"/>
    </location>
</feature>
<dbReference type="STRING" id="1317124.DW2_03284"/>
<feature type="transmembrane region" description="Helical" evidence="5">
    <location>
        <begin position="450"/>
        <end position="471"/>
    </location>
</feature>
<dbReference type="InterPro" id="IPR011701">
    <property type="entry name" value="MFS"/>
</dbReference>
<dbReference type="AlphaFoldDB" id="A0A085U002"/>
<dbReference type="CDD" id="cd17321">
    <property type="entry name" value="MFS_MMR_MDR_like"/>
    <property type="match status" value="1"/>
</dbReference>
<proteinExistence type="predicted"/>
<evidence type="ECO:0000256" key="3">
    <source>
        <dbReference type="ARBA" id="ARBA00022989"/>
    </source>
</evidence>
<keyword evidence="3 5" id="KW-1133">Transmembrane helix</keyword>
<feature type="transmembrane region" description="Helical" evidence="5">
    <location>
        <begin position="418"/>
        <end position="438"/>
    </location>
</feature>
<evidence type="ECO:0000256" key="1">
    <source>
        <dbReference type="ARBA" id="ARBA00004141"/>
    </source>
</evidence>
<dbReference type="RefSeq" id="WP_038143805.1">
    <property type="nucleotide sequence ID" value="NZ_AQRC01000002.1"/>
</dbReference>
<dbReference type="EMBL" id="AQRC01000002">
    <property type="protein sequence ID" value="KFE36299.1"/>
    <property type="molecule type" value="Genomic_DNA"/>
</dbReference>
<dbReference type="PRINTS" id="PR01036">
    <property type="entry name" value="TCRTETB"/>
</dbReference>
<dbReference type="PROSITE" id="PS50850">
    <property type="entry name" value="MFS"/>
    <property type="match status" value="1"/>
</dbReference>
<dbReference type="OrthoDB" id="2414439at2"/>
<feature type="transmembrane region" description="Helical" evidence="5">
    <location>
        <begin position="16"/>
        <end position="41"/>
    </location>
</feature>
<dbReference type="eggNOG" id="COG0477">
    <property type="taxonomic scope" value="Bacteria"/>
</dbReference>
<feature type="transmembrane region" description="Helical" evidence="5">
    <location>
        <begin position="344"/>
        <end position="362"/>
    </location>
</feature>
<protein>
    <submittedName>
        <fullName evidence="7">Albicidin efflux pump transmembrane protein</fullName>
    </submittedName>
</protein>
<sequence length="479" mass="50215">MTHVTTAESAPSVNKWAAVAVLLTANFMNLIDITIVNVAMPSMQSELAAPPNLIEWIVAGYTFSFALLLLPAGRMGDLFGRRRLFATGIVVFTLASLVCGLAPGIDVLVAARVVQGIGAAIMTPQTLALVPALFPPEQRGSAFGLFALTAGLASVTGPILGGVLINADIYGLTWRPIFLVNIPVGILAFTGAMTLLPRAGGNRKLGIDYVGIALAALAMLAVLVPLVEAPSIGWQPWMWPMVIAAVPLGWLFLRWQLRQEERGAPQLLPMRLARSGPFLTGSVLNAVLFSAVPSYFFTVALYLQAGYGLSPLQSGLTTTPFPLGVLAASAVTGWFGARWIRWRVLGGGVLLAAGYLGQAWAVTGMGDQISWMRMAPWFFFGGFGLGNTVSPLFQVALSAADKNDSGSASGAVQAIRQIGIAFGVAIMGGIFFAILGGAQAGDQAAYRSAILGSITYASLVAAVVIATPLLVPMRLARES</sequence>
<feature type="transmembrane region" description="Helical" evidence="5">
    <location>
        <begin position="278"/>
        <end position="303"/>
    </location>
</feature>
<organism evidence="7 8">
    <name type="scientific">Thioclava atlantica</name>
    <dbReference type="NCBI Taxonomy" id="1317124"/>
    <lineage>
        <taxon>Bacteria</taxon>
        <taxon>Pseudomonadati</taxon>
        <taxon>Pseudomonadota</taxon>
        <taxon>Alphaproteobacteria</taxon>
        <taxon>Rhodobacterales</taxon>
        <taxon>Paracoccaceae</taxon>
        <taxon>Thioclava</taxon>
    </lineage>
</organism>
<evidence type="ECO:0000313" key="7">
    <source>
        <dbReference type="EMBL" id="KFE36299.1"/>
    </source>
</evidence>
<reference evidence="8" key="1">
    <citation type="submission" date="2013-04" db="EMBL/GenBank/DDBJ databases">
        <title>Thioclava sp. 13D2W-2 Genome Sequencing.</title>
        <authorList>
            <person name="Lai Q."/>
            <person name="Li G."/>
            <person name="Shao Z."/>
        </authorList>
    </citation>
    <scope>NUCLEOTIDE SEQUENCE [LARGE SCALE GENOMIC DNA]</scope>
    <source>
        <strain evidence="8">13D2W-2</strain>
    </source>
</reference>
<keyword evidence="8" id="KW-1185">Reference proteome</keyword>
<evidence type="ECO:0000256" key="4">
    <source>
        <dbReference type="ARBA" id="ARBA00023136"/>
    </source>
</evidence>
<evidence type="ECO:0000313" key="8">
    <source>
        <dbReference type="Proteomes" id="UP000028607"/>
    </source>
</evidence>
<feature type="transmembrane region" description="Helical" evidence="5">
    <location>
        <begin position="374"/>
        <end position="397"/>
    </location>
</feature>
<dbReference type="Proteomes" id="UP000028607">
    <property type="component" value="Unassembled WGS sequence"/>
</dbReference>
<gene>
    <name evidence="7" type="ORF">DW2_03284</name>
</gene>
<evidence type="ECO:0000259" key="6">
    <source>
        <dbReference type="PROSITE" id="PS50850"/>
    </source>
</evidence>
<dbReference type="Gene3D" id="1.20.1250.20">
    <property type="entry name" value="MFS general substrate transporter like domains"/>
    <property type="match status" value="1"/>
</dbReference>
<comment type="caution">
    <text evidence="7">The sequence shown here is derived from an EMBL/GenBank/DDBJ whole genome shotgun (WGS) entry which is preliminary data.</text>
</comment>
<feature type="transmembrane region" description="Helical" evidence="5">
    <location>
        <begin position="84"/>
        <end position="103"/>
    </location>
</feature>
<comment type="subcellular location">
    <subcellularLocation>
        <location evidence="1">Membrane</location>
        <topology evidence="1">Multi-pass membrane protein</topology>
    </subcellularLocation>
</comment>
<dbReference type="GO" id="GO:0016020">
    <property type="term" value="C:membrane"/>
    <property type="evidence" value="ECO:0007669"/>
    <property type="project" value="UniProtKB-SubCell"/>
</dbReference>
<dbReference type="InterPro" id="IPR020846">
    <property type="entry name" value="MFS_dom"/>
</dbReference>
<dbReference type="GO" id="GO:0022857">
    <property type="term" value="F:transmembrane transporter activity"/>
    <property type="evidence" value="ECO:0007669"/>
    <property type="project" value="InterPro"/>
</dbReference>
<feature type="transmembrane region" description="Helical" evidence="5">
    <location>
        <begin position="239"/>
        <end position="257"/>
    </location>
</feature>
<name>A0A085U002_9RHOB</name>
<keyword evidence="2 5" id="KW-0812">Transmembrane</keyword>
<dbReference type="PATRIC" id="fig|1317124.6.peg.660"/>
<keyword evidence="4 5" id="KW-0472">Membrane</keyword>
<dbReference type="PANTHER" id="PTHR42718:SF39">
    <property type="entry name" value="ACTINORHODIN TRANSPORTER-RELATED"/>
    <property type="match status" value="1"/>
</dbReference>
<feature type="transmembrane region" description="Helical" evidence="5">
    <location>
        <begin position="53"/>
        <end position="72"/>
    </location>
</feature>
<dbReference type="Gene3D" id="1.20.1720.10">
    <property type="entry name" value="Multidrug resistance protein D"/>
    <property type="match status" value="1"/>
</dbReference>
<feature type="transmembrane region" description="Helical" evidence="5">
    <location>
        <begin position="315"/>
        <end position="337"/>
    </location>
</feature>
<feature type="transmembrane region" description="Helical" evidence="5">
    <location>
        <begin position="177"/>
        <end position="197"/>
    </location>
</feature>
<feature type="transmembrane region" description="Helical" evidence="5">
    <location>
        <begin position="209"/>
        <end position="227"/>
    </location>
</feature>
<feature type="domain" description="Major facilitator superfamily (MFS) profile" evidence="6">
    <location>
        <begin position="18"/>
        <end position="479"/>
    </location>
</feature>
<evidence type="ECO:0000256" key="2">
    <source>
        <dbReference type="ARBA" id="ARBA00022692"/>
    </source>
</evidence>
<dbReference type="SUPFAM" id="SSF103473">
    <property type="entry name" value="MFS general substrate transporter"/>
    <property type="match status" value="2"/>
</dbReference>
<evidence type="ECO:0000256" key="5">
    <source>
        <dbReference type="SAM" id="Phobius"/>
    </source>
</evidence>
<feature type="transmembrane region" description="Helical" evidence="5">
    <location>
        <begin position="142"/>
        <end position="165"/>
    </location>
</feature>